<evidence type="ECO:0000256" key="3">
    <source>
        <dbReference type="ARBA" id="ARBA00022801"/>
    </source>
</evidence>
<dbReference type="PANTHER" id="PTHR47963">
    <property type="entry name" value="DEAD-BOX ATP-DEPENDENT RNA HELICASE 47, MITOCHONDRIAL"/>
    <property type="match status" value="1"/>
</dbReference>
<keyword evidence="11" id="KW-1185">Reference proteome</keyword>
<dbReference type="AlphaFoldDB" id="A0A371IN65"/>
<protein>
    <recommendedName>
        <fullName evidence="1">RNA helicase</fullName>
        <ecNumber evidence="1">3.6.4.13</ecNumber>
    </recommendedName>
</protein>
<dbReference type="GO" id="GO:0005829">
    <property type="term" value="C:cytosol"/>
    <property type="evidence" value="ECO:0007669"/>
    <property type="project" value="TreeGrafter"/>
</dbReference>
<feature type="domain" description="Helicase C-terminal" evidence="8">
    <location>
        <begin position="230"/>
        <end position="376"/>
    </location>
</feature>
<dbReference type="InterPro" id="IPR050547">
    <property type="entry name" value="DEAD_box_RNA_helicases"/>
</dbReference>
<dbReference type="PROSITE" id="PS51192">
    <property type="entry name" value="HELICASE_ATP_BIND_1"/>
    <property type="match status" value="1"/>
</dbReference>
<keyword evidence="2" id="KW-0547">Nucleotide-binding</keyword>
<dbReference type="SMART" id="SM00490">
    <property type="entry name" value="HELICc"/>
    <property type="match status" value="1"/>
</dbReference>
<gene>
    <name evidence="10" type="ORF">BBG48_001990</name>
</gene>
<evidence type="ECO:0000259" key="8">
    <source>
        <dbReference type="PROSITE" id="PS51194"/>
    </source>
</evidence>
<comment type="caution">
    <text evidence="10">The sequence shown here is derived from an EMBL/GenBank/DDBJ whole genome shotgun (WGS) entry which is preliminary data.</text>
</comment>
<evidence type="ECO:0000313" key="11">
    <source>
        <dbReference type="Proteomes" id="UP000093352"/>
    </source>
</evidence>
<dbReference type="GO" id="GO:0016787">
    <property type="term" value="F:hydrolase activity"/>
    <property type="evidence" value="ECO:0007669"/>
    <property type="project" value="UniProtKB-KW"/>
</dbReference>
<feature type="short sequence motif" description="Q motif" evidence="6">
    <location>
        <begin position="2"/>
        <end position="30"/>
    </location>
</feature>
<reference evidence="10 11" key="1">
    <citation type="journal article" date="2016" name="Genome Announc.">
        <title>Draft Genome Sequence of Criibacterium bergeronii gen. nov., sp. nov., Strain CCRI-22567T, Isolated from a Vaginal Sample from a Woman with Bacterial Vaginosis.</title>
        <authorList>
            <person name="Maheux A.F."/>
            <person name="Berube E."/>
            <person name="Boudreau D.K."/>
            <person name="Raymond F."/>
            <person name="Corbeil J."/>
            <person name="Roy P.H."/>
            <person name="Boissinot M."/>
            <person name="Omar R.F."/>
        </authorList>
    </citation>
    <scope>NUCLEOTIDE SEQUENCE [LARGE SCALE GENOMIC DNA]</scope>
    <source>
        <strain evidence="10 11">CCRI-22567</strain>
    </source>
</reference>
<dbReference type="SUPFAM" id="SSF52540">
    <property type="entry name" value="P-loop containing nucleoside triphosphate hydrolases"/>
    <property type="match status" value="1"/>
</dbReference>
<dbReference type="InterPro" id="IPR014014">
    <property type="entry name" value="RNA_helicase_DEAD_Q_motif"/>
</dbReference>
<evidence type="ECO:0000313" key="10">
    <source>
        <dbReference type="EMBL" id="RDY21866.1"/>
    </source>
</evidence>
<organism evidence="10 11">
    <name type="scientific">Criibacterium bergeronii</name>
    <dbReference type="NCBI Taxonomy" id="1871336"/>
    <lineage>
        <taxon>Bacteria</taxon>
        <taxon>Bacillati</taxon>
        <taxon>Bacillota</taxon>
        <taxon>Clostridia</taxon>
        <taxon>Peptostreptococcales</taxon>
        <taxon>Filifactoraceae</taxon>
        <taxon>Criibacterium</taxon>
    </lineage>
</organism>
<dbReference type="STRING" id="1871336.BBG48_07430"/>
<feature type="domain" description="Helicase ATP-binding" evidence="7">
    <location>
        <begin position="33"/>
        <end position="203"/>
    </location>
</feature>
<dbReference type="RefSeq" id="WP_068914232.1">
    <property type="nucleotide sequence ID" value="NZ_MBEW02000003.1"/>
</dbReference>
<dbReference type="Gene3D" id="3.40.50.300">
    <property type="entry name" value="P-loop containing nucleotide triphosphate hydrolases"/>
    <property type="match status" value="2"/>
</dbReference>
<name>A0A371IN65_9FIRM</name>
<evidence type="ECO:0000256" key="2">
    <source>
        <dbReference type="ARBA" id="ARBA00022741"/>
    </source>
</evidence>
<keyword evidence="3" id="KW-0378">Hydrolase</keyword>
<dbReference type="InterPro" id="IPR027417">
    <property type="entry name" value="P-loop_NTPase"/>
</dbReference>
<dbReference type="PROSITE" id="PS51194">
    <property type="entry name" value="HELICASE_CTER"/>
    <property type="match status" value="1"/>
</dbReference>
<dbReference type="Proteomes" id="UP000093352">
    <property type="component" value="Unassembled WGS sequence"/>
</dbReference>
<dbReference type="CDD" id="cd00268">
    <property type="entry name" value="DEADc"/>
    <property type="match status" value="1"/>
</dbReference>
<dbReference type="InterPro" id="IPR011545">
    <property type="entry name" value="DEAD/DEAH_box_helicase_dom"/>
</dbReference>
<dbReference type="PANTHER" id="PTHR47963:SF8">
    <property type="entry name" value="ATP-DEPENDENT RNA HELICASE DEAD"/>
    <property type="match status" value="1"/>
</dbReference>
<dbReference type="GO" id="GO:0003724">
    <property type="term" value="F:RNA helicase activity"/>
    <property type="evidence" value="ECO:0007669"/>
    <property type="project" value="UniProtKB-EC"/>
</dbReference>
<evidence type="ECO:0000256" key="1">
    <source>
        <dbReference type="ARBA" id="ARBA00012552"/>
    </source>
</evidence>
<dbReference type="GO" id="GO:0009409">
    <property type="term" value="P:response to cold"/>
    <property type="evidence" value="ECO:0007669"/>
    <property type="project" value="TreeGrafter"/>
</dbReference>
<dbReference type="GO" id="GO:0005840">
    <property type="term" value="C:ribosome"/>
    <property type="evidence" value="ECO:0007669"/>
    <property type="project" value="TreeGrafter"/>
</dbReference>
<evidence type="ECO:0000256" key="6">
    <source>
        <dbReference type="PROSITE-ProRule" id="PRU00552"/>
    </source>
</evidence>
<dbReference type="EC" id="3.6.4.13" evidence="1"/>
<feature type="domain" description="DEAD-box RNA helicase Q" evidence="9">
    <location>
        <begin position="2"/>
        <end position="30"/>
    </location>
</feature>
<dbReference type="PROSITE" id="PS51195">
    <property type="entry name" value="Q_MOTIF"/>
    <property type="match status" value="1"/>
</dbReference>
<evidence type="ECO:0000256" key="5">
    <source>
        <dbReference type="ARBA" id="ARBA00022840"/>
    </source>
</evidence>
<dbReference type="EMBL" id="MBEW02000003">
    <property type="protein sequence ID" value="RDY21866.1"/>
    <property type="molecule type" value="Genomic_DNA"/>
</dbReference>
<evidence type="ECO:0000256" key="4">
    <source>
        <dbReference type="ARBA" id="ARBA00022806"/>
    </source>
</evidence>
<sequence>MSDFKSLNLDKGLIEKLKQNRITEPTQIQQDAIPVLLKRKNLIAKAQTGTGKTLAFLLPTMQNLDLTQKLPQVVIVAPTRELCNQIKTVFDETRPSEEYTCANIVGGHDFDKQANKFSFNAKVIVATPGRLLEHIRDGNINMKYINSFVIDEADQMLEFGFLEDIVLLKQKFPDKIQMSLFSATMPQPIVDLAKKIMTNPTKIDVSYQEQISENIIQDLFYTSENTKLSTLEFIIEEYNPFMGIIFCNSKKSATSLYEKIGNKYDCELLHGEFSQNKREQILNNFRKLKFRFLISTDLSARGFDIDGVTHVINYEIPSFMQYYVHRIGRTGRADKVGNAISLIDEKDVEKIQKIEKRYKIKSTKFYDRNKNERKALQKKLTKLKNN</sequence>
<dbReference type="InterPro" id="IPR001650">
    <property type="entry name" value="Helicase_C-like"/>
</dbReference>
<accession>A0A371IN65</accession>
<dbReference type="CDD" id="cd18787">
    <property type="entry name" value="SF2_C_DEAD"/>
    <property type="match status" value="1"/>
</dbReference>
<dbReference type="Pfam" id="PF00270">
    <property type="entry name" value="DEAD"/>
    <property type="match status" value="1"/>
</dbReference>
<evidence type="ECO:0000259" key="9">
    <source>
        <dbReference type="PROSITE" id="PS51195"/>
    </source>
</evidence>
<evidence type="ECO:0000259" key="7">
    <source>
        <dbReference type="PROSITE" id="PS51192"/>
    </source>
</evidence>
<dbReference type="GO" id="GO:0005524">
    <property type="term" value="F:ATP binding"/>
    <property type="evidence" value="ECO:0007669"/>
    <property type="project" value="UniProtKB-KW"/>
</dbReference>
<dbReference type="SMART" id="SM00487">
    <property type="entry name" value="DEXDc"/>
    <property type="match status" value="1"/>
</dbReference>
<dbReference type="InterPro" id="IPR044742">
    <property type="entry name" value="DEAD/DEAH_RhlB"/>
</dbReference>
<keyword evidence="4 10" id="KW-0347">Helicase</keyword>
<dbReference type="InterPro" id="IPR014001">
    <property type="entry name" value="Helicase_ATP-bd"/>
</dbReference>
<keyword evidence="5" id="KW-0067">ATP-binding</keyword>
<proteinExistence type="predicted"/>
<dbReference type="GO" id="GO:0033592">
    <property type="term" value="F:RNA strand annealing activity"/>
    <property type="evidence" value="ECO:0007669"/>
    <property type="project" value="TreeGrafter"/>
</dbReference>
<dbReference type="Pfam" id="PF00271">
    <property type="entry name" value="Helicase_C"/>
    <property type="match status" value="1"/>
</dbReference>